<feature type="domain" description="DNA ligase ATP-dependent C-terminal" evidence="3">
    <location>
        <begin position="2"/>
        <end position="32"/>
    </location>
</feature>
<dbReference type="SUPFAM" id="SSF50249">
    <property type="entry name" value="Nucleic acid-binding proteins"/>
    <property type="match status" value="1"/>
</dbReference>
<proteinExistence type="predicted"/>
<dbReference type="InterPro" id="IPR012309">
    <property type="entry name" value="DNA_ligase_ATP-dep_C"/>
</dbReference>
<accession>A0A942Z884</accession>
<protein>
    <recommendedName>
        <fullName evidence="1">DNA ligase (ATP)</fullName>
        <ecNumber evidence="1">6.5.1.1</ecNumber>
    </recommendedName>
</protein>
<name>A0A942Z884_9FIRM</name>
<sequence length="41" mass="4809">MKPKLVGEVGFSEWTNDNKLRHPRFEGLREDKNPKDVVREG</sequence>
<dbReference type="AlphaFoldDB" id="A0A942Z884"/>
<evidence type="ECO:0000256" key="2">
    <source>
        <dbReference type="SAM" id="MobiDB-lite"/>
    </source>
</evidence>
<dbReference type="InterPro" id="IPR012340">
    <property type="entry name" value="NA-bd_OB-fold"/>
</dbReference>
<gene>
    <name evidence="4" type="ORF">GOQ27_06115</name>
</gene>
<evidence type="ECO:0000313" key="5">
    <source>
        <dbReference type="Proteomes" id="UP000724672"/>
    </source>
</evidence>
<dbReference type="GO" id="GO:0003910">
    <property type="term" value="F:DNA ligase (ATP) activity"/>
    <property type="evidence" value="ECO:0007669"/>
    <property type="project" value="UniProtKB-EC"/>
</dbReference>
<dbReference type="GO" id="GO:0006310">
    <property type="term" value="P:DNA recombination"/>
    <property type="evidence" value="ECO:0007669"/>
    <property type="project" value="InterPro"/>
</dbReference>
<dbReference type="EMBL" id="WSFT01000028">
    <property type="protein sequence ID" value="MBS4538028.1"/>
    <property type="molecule type" value="Genomic_DNA"/>
</dbReference>
<reference evidence="4" key="1">
    <citation type="submission" date="2019-12" db="EMBL/GenBank/DDBJ databases">
        <title>Clostridiaceae gen. nov. sp. nov., isolated from sediment in Xinjiang, China.</title>
        <authorList>
            <person name="Zhang R."/>
        </authorList>
    </citation>
    <scope>NUCLEOTIDE SEQUENCE</scope>
    <source>
        <strain evidence="4">D2Q-11</strain>
    </source>
</reference>
<evidence type="ECO:0000256" key="1">
    <source>
        <dbReference type="ARBA" id="ARBA00012727"/>
    </source>
</evidence>
<organism evidence="4 5">
    <name type="scientific">Anaeromonas frigoriresistens</name>
    <dbReference type="NCBI Taxonomy" id="2683708"/>
    <lineage>
        <taxon>Bacteria</taxon>
        <taxon>Bacillati</taxon>
        <taxon>Bacillota</taxon>
        <taxon>Tissierellia</taxon>
        <taxon>Tissierellales</taxon>
        <taxon>Thermohalobacteraceae</taxon>
        <taxon>Anaeromonas</taxon>
    </lineage>
</organism>
<evidence type="ECO:0000259" key="3">
    <source>
        <dbReference type="Pfam" id="PF04679"/>
    </source>
</evidence>
<dbReference type="Proteomes" id="UP000724672">
    <property type="component" value="Unassembled WGS sequence"/>
</dbReference>
<feature type="region of interest" description="Disordered" evidence="2">
    <location>
        <begin position="20"/>
        <end position="41"/>
    </location>
</feature>
<dbReference type="EC" id="6.5.1.1" evidence="1"/>
<keyword evidence="5" id="KW-1185">Reference proteome</keyword>
<comment type="caution">
    <text evidence="4">The sequence shown here is derived from an EMBL/GenBank/DDBJ whole genome shotgun (WGS) entry which is preliminary data.</text>
</comment>
<dbReference type="Gene3D" id="2.40.50.140">
    <property type="entry name" value="Nucleic acid-binding proteins"/>
    <property type="match status" value="1"/>
</dbReference>
<dbReference type="Pfam" id="PF04679">
    <property type="entry name" value="DNA_ligase_A_C"/>
    <property type="match status" value="1"/>
</dbReference>
<evidence type="ECO:0000313" key="4">
    <source>
        <dbReference type="EMBL" id="MBS4538028.1"/>
    </source>
</evidence>
<dbReference type="GO" id="GO:0006281">
    <property type="term" value="P:DNA repair"/>
    <property type="evidence" value="ECO:0007669"/>
    <property type="project" value="InterPro"/>
</dbReference>